<dbReference type="SUPFAM" id="SSF53383">
    <property type="entry name" value="PLP-dependent transferases"/>
    <property type="match status" value="1"/>
</dbReference>
<dbReference type="PANTHER" id="PTHR46658:SF1">
    <property type="entry name" value="CYS OR MET METABOLISM PYRIDOXAL-PHOSPHATE-DEPENDENT ENZYME"/>
    <property type="match status" value="1"/>
</dbReference>
<evidence type="ECO:0000313" key="2">
    <source>
        <dbReference type="Proteomes" id="UP001164803"/>
    </source>
</evidence>
<dbReference type="RefSeq" id="WP_268042423.1">
    <property type="nucleotide sequence ID" value="NZ_CP104064.1"/>
</dbReference>
<dbReference type="Gene3D" id="3.40.640.10">
    <property type="entry name" value="Type I PLP-dependent aspartate aminotransferase-like (Major domain)"/>
    <property type="match status" value="1"/>
</dbReference>
<name>A0ABY6YXP2_9BACL</name>
<gene>
    <name evidence="1" type="ORF">NZD86_13440</name>
</gene>
<proteinExistence type="predicted"/>
<reference evidence="1" key="1">
    <citation type="submission" date="2022-08" db="EMBL/GenBank/DDBJ databases">
        <title>Alicyclobacillus dauci DSM2870, complete genome.</title>
        <authorList>
            <person name="Wang Q."/>
            <person name="Cai R."/>
            <person name="Wang Z."/>
        </authorList>
    </citation>
    <scope>NUCLEOTIDE SEQUENCE</scope>
    <source>
        <strain evidence="1">DSM 28700</strain>
    </source>
</reference>
<protein>
    <submittedName>
        <fullName evidence="1">Methionine gamma-lyase family protein</fullName>
    </submittedName>
</protein>
<dbReference type="Pfam" id="PF06838">
    <property type="entry name" value="Met_gamma_lyase"/>
    <property type="match status" value="1"/>
</dbReference>
<dbReference type="InterPro" id="IPR015421">
    <property type="entry name" value="PyrdxlP-dep_Trfase_major"/>
</dbReference>
<sequence>MTNRIHEYIRNCERDIAEQAERVGQIALTNQERVLQAFWANQISQIDLQGTSGYGLSDVGREKYESAFAMVFGAEAALVRPQIVSGTHAITLGLFGVLRPGDELVFATGLPYDTLHGVTGIRDAVGSLAEWGISTRVVNLRGNGDIDLDALHATITTRTKLVMFQRSRGYGARPALTVSTLAAAFASIKTFHPHVLIGVDNCYGEFVEEQEPSHVGADMVMGSLIKNPGGGIAPTGGYIVGKASVIDQVAARLVAPGTGAEYGPTGPYMTLFYQGLFLAPHTVSQAVRGSILFARALSGLGYDVSPKPSEPRTDLILSVQLGDKDRLLQFCRAIQSTAPIDSHVVPFADAMAGYEDAVVMAAGTFIQGASLELSSDAPMRPPYVAYIQGGLTYEHVVIALHRVIQQIAPELC</sequence>
<dbReference type="InterPro" id="IPR015424">
    <property type="entry name" value="PyrdxlP-dep_Trfase"/>
</dbReference>
<dbReference type="PANTHER" id="PTHR46658">
    <property type="entry name" value="CYS OR MET METABOLISM PYRIDOXAL-PHOSPHATE-DEPENDENT ENZYME"/>
    <property type="match status" value="1"/>
</dbReference>
<dbReference type="EMBL" id="CP104064">
    <property type="protein sequence ID" value="WAH35311.1"/>
    <property type="molecule type" value="Genomic_DNA"/>
</dbReference>
<dbReference type="Gene3D" id="3.90.1150.60">
    <property type="entry name" value="Methioning gamme-lyase, C-terminal domain"/>
    <property type="match status" value="1"/>
</dbReference>
<keyword evidence="2" id="KW-1185">Reference proteome</keyword>
<organism evidence="1 2">
    <name type="scientific">Alicyclobacillus dauci</name>
    <dbReference type="NCBI Taxonomy" id="1475485"/>
    <lineage>
        <taxon>Bacteria</taxon>
        <taxon>Bacillati</taxon>
        <taxon>Bacillota</taxon>
        <taxon>Bacilli</taxon>
        <taxon>Bacillales</taxon>
        <taxon>Alicyclobacillaceae</taxon>
        <taxon>Alicyclobacillus</taxon>
    </lineage>
</organism>
<dbReference type="Proteomes" id="UP001164803">
    <property type="component" value="Chromosome"/>
</dbReference>
<accession>A0ABY6YXP2</accession>
<dbReference type="InterPro" id="IPR009651">
    <property type="entry name" value="Met_g_lyase_put"/>
</dbReference>
<evidence type="ECO:0000313" key="1">
    <source>
        <dbReference type="EMBL" id="WAH35311.1"/>
    </source>
</evidence>